<dbReference type="SUPFAM" id="SSF50630">
    <property type="entry name" value="Acid proteases"/>
    <property type="match status" value="1"/>
</dbReference>
<dbReference type="GO" id="GO:0004190">
    <property type="term" value="F:aspartic-type endopeptidase activity"/>
    <property type="evidence" value="ECO:0007669"/>
    <property type="project" value="InterPro"/>
</dbReference>
<dbReference type="InterPro" id="IPR033121">
    <property type="entry name" value="PEPTIDASE_A1"/>
</dbReference>
<keyword evidence="2" id="KW-0472">Membrane</keyword>
<comment type="similarity">
    <text evidence="1">Belongs to the peptidase A1 family.</text>
</comment>
<dbReference type="InterPro" id="IPR021109">
    <property type="entry name" value="Peptidase_aspartic_dom_sf"/>
</dbReference>
<dbReference type="InterPro" id="IPR034164">
    <property type="entry name" value="Pepsin-like_dom"/>
</dbReference>
<keyword evidence="5" id="KW-1185">Reference proteome</keyword>
<dbReference type="InterPro" id="IPR001461">
    <property type="entry name" value="Aspartic_peptidase_A1"/>
</dbReference>
<evidence type="ECO:0000256" key="1">
    <source>
        <dbReference type="ARBA" id="ARBA00007447"/>
    </source>
</evidence>
<evidence type="ECO:0000313" key="4">
    <source>
        <dbReference type="EMBL" id="KAB8304447.1"/>
    </source>
</evidence>
<dbReference type="Gene3D" id="2.40.70.10">
    <property type="entry name" value="Acid Proteases"/>
    <property type="match status" value="2"/>
</dbReference>
<feature type="transmembrane region" description="Helical" evidence="2">
    <location>
        <begin position="421"/>
        <end position="442"/>
    </location>
</feature>
<accession>A0A5N6KLA7</accession>
<evidence type="ECO:0000256" key="2">
    <source>
        <dbReference type="SAM" id="Phobius"/>
    </source>
</evidence>
<dbReference type="PRINTS" id="PR00792">
    <property type="entry name" value="PEPSIN"/>
</dbReference>
<comment type="caution">
    <text evidence="4">The sequence shown here is derived from an EMBL/GenBank/DDBJ whole genome shotgun (WGS) entry which is preliminary data.</text>
</comment>
<reference evidence="4 5" key="1">
    <citation type="submission" date="2019-06" db="EMBL/GenBank/DDBJ databases">
        <title>Genome Sequence of the Brown Rot Fungal Pathogen Monilinia laxa.</title>
        <authorList>
            <person name="De Miccolis Angelini R.M."/>
            <person name="Landi L."/>
            <person name="Abate D."/>
            <person name="Pollastro S."/>
            <person name="Romanazzi G."/>
            <person name="Faretra F."/>
        </authorList>
    </citation>
    <scope>NUCLEOTIDE SEQUENCE [LARGE SCALE GENOMIC DNA]</scope>
    <source>
        <strain evidence="4 5">Mlax316</strain>
    </source>
</reference>
<feature type="domain" description="Peptidase A1" evidence="3">
    <location>
        <begin position="23"/>
        <end position="376"/>
    </location>
</feature>
<dbReference type="AlphaFoldDB" id="A0A5N6KLA7"/>
<sequence>MKTISTSGHTMRHYFEGADGHWSTFNIRVGTPATSVRVIVSTNSPATLVVLPGGCTTNAIDPVPVECSSSRGGTFNNTLSRTWIDQGIFGINGVSNGVEANLGYNFDADYGLDTLGLGYADGANGPTLKNQTLATYALASPLYTGVFGLSTQPVIYQTFGNISVPSFLQSLRNQNLIPSLSWSYTAGAKYRLKAGQFAQLIFGGYDTSRYQPSAVTFSLNADVTRDLVVGVQAIVYQGQTTTSLLQDPIYAFVESTDPNIWLPLSACLLFEKAFGLVWNETTSIYLINSTQYALLSGASPTVIFSIANTISGGSIVNIQLPIGAFTLRASYPFVDNTTYYFPLKRAANDTQYTLGCTFLQEAYLTVDYDHGNFSINQCTWIDGAASNVVAIRAPLDGISNSSNDTSYSPDKPPPKLISPGAIAGIAIGALALIFIPLTIFLLRRRNHHKIVRNSKLIDENLALTKIQSNYTPDADKKSMAPSEHISLVPSSEQQYFKYQDPRLKHTPYISSIPSLNENTHTPNSELDNNERKIYQLSGESKRPELGNTDMGYRFELAEERSLPIELSGESMQVEELMSPTLGEEGGVVQLRELGNSKIERPGNSVGITSSLNDKSSKVQGLFLSQTLGSKGLTPEVECRNNGFRITPFTESRFVTDLVLDINFRRGTF</sequence>
<dbReference type="OrthoDB" id="4074350at2759"/>
<gene>
    <name evidence="4" type="ORF">EYC80_003842</name>
</gene>
<protein>
    <recommendedName>
        <fullName evidence="3">Peptidase A1 domain-containing protein</fullName>
    </recommendedName>
</protein>
<dbReference type="EMBL" id="VIGI01000001">
    <property type="protein sequence ID" value="KAB8304447.1"/>
    <property type="molecule type" value="Genomic_DNA"/>
</dbReference>
<dbReference type="Proteomes" id="UP000326757">
    <property type="component" value="Unassembled WGS sequence"/>
</dbReference>
<dbReference type="GO" id="GO:0006508">
    <property type="term" value="P:proteolysis"/>
    <property type="evidence" value="ECO:0007669"/>
    <property type="project" value="InterPro"/>
</dbReference>
<dbReference type="CDD" id="cd05471">
    <property type="entry name" value="pepsin_like"/>
    <property type="match status" value="1"/>
</dbReference>
<evidence type="ECO:0000259" key="3">
    <source>
        <dbReference type="PROSITE" id="PS51767"/>
    </source>
</evidence>
<keyword evidence="2" id="KW-0812">Transmembrane</keyword>
<organism evidence="4 5">
    <name type="scientific">Monilinia laxa</name>
    <name type="common">Brown rot fungus</name>
    <name type="synonym">Sclerotinia laxa</name>
    <dbReference type="NCBI Taxonomy" id="61186"/>
    <lineage>
        <taxon>Eukaryota</taxon>
        <taxon>Fungi</taxon>
        <taxon>Dikarya</taxon>
        <taxon>Ascomycota</taxon>
        <taxon>Pezizomycotina</taxon>
        <taxon>Leotiomycetes</taxon>
        <taxon>Helotiales</taxon>
        <taxon>Sclerotiniaceae</taxon>
        <taxon>Monilinia</taxon>
    </lineage>
</organism>
<evidence type="ECO:0000313" key="5">
    <source>
        <dbReference type="Proteomes" id="UP000326757"/>
    </source>
</evidence>
<dbReference type="Pfam" id="PF00026">
    <property type="entry name" value="Asp"/>
    <property type="match status" value="1"/>
</dbReference>
<name>A0A5N6KLA7_MONLA</name>
<keyword evidence="2" id="KW-1133">Transmembrane helix</keyword>
<proteinExistence type="inferred from homology"/>
<dbReference type="PROSITE" id="PS51767">
    <property type="entry name" value="PEPTIDASE_A1"/>
    <property type="match status" value="1"/>
</dbReference>